<keyword evidence="2" id="KW-1185">Reference proteome</keyword>
<dbReference type="Proteomes" id="UP000245626">
    <property type="component" value="Unassembled WGS sequence"/>
</dbReference>
<organism evidence="1 2">
    <name type="scientific">Violaceomyces palustris</name>
    <dbReference type="NCBI Taxonomy" id="1673888"/>
    <lineage>
        <taxon>Eukaryota</taxon>
        <taxon>Fungi</taxon>
        <taxon>Dikarya</taxon>
        <taxon>Basidiomycota</taxon>
        <taxon>Ustilaginomycotina</taxon>
        <taxon>Ustilaginomycetes</taxon>
        <taxon>Violaceomycetales</taxon>
        <taxon>Violaceomycetaceae</taxon>
        <taxon>Violaceomyces</taxon>
    </lineage>
</organism>
<evidence type="ECO:0000313" key="2">
    <source>
        <dbReference type="Proteomes" id="UP000245626"/>
    </source>
</evidence>
<proteinExistence type="predicted"/>
<reference evidence="1 2" key="1">
    <citation type="journal article" date="2018" name="Mol. Biol. Evol.">
        <title>Broad Genomic Sampling Reveals a Smut Pathogenic Ancestry of the Fungal Clade Ustilaginomycotina.</title>
        <authorList>
            <person name="Kijpornyongpan T."/>
            <person name="Mondo S.J."/>
            <person name="Barry K."/>
            <person name="Sandor L."/>
            <person name="Lee J."/>
            <person name="Lipzen A."/>
            <person name="Pangilinan J."/>
            <person name="LaButti K."/>
            <person name="Hainaut M."/>
            <person name="Henrissat B."/>
            <person name="Grigoriev I.V."/>
            <person name="Spatafora J.W."/>
            <person name="Aime M.C."/>
        </authorList>
    </citation>
    <scope>NUCLEOTIDE SEQUENCE [LARGE SCALE GENOMIC DNA]</scope>
    <source>
        <strain evidence="1 2">SA 807</strain>
    </source>
</reference>
<dbReference type="EMBL" id="KZ819753">
    <property type="protein sequence ID" value="PWN52870.1"/>
    <property type="molecule type" value="Genomic_DNA"/>
</dbReference>
<gene>
    <name evidence="1" type="ORF">IE53DRAFT_402031</name>
</gene>
<evidence type="ECO:0000313" key="1">
    <source>
        <dbReference type="EMBL" id="PWN52870.1"/>
    </source>
</evidence>
<protein>
    <submittedName>
        <fullName evidence="1">Uncharacterized protein</fullName>
    </submittedName>
</protein>
<accession>A0ACD0P442</accession>
<name>A0ACD0P442_9BASI</name>
<sequence length="281" mass="30625">MPPHFLFDQLGHHVSPHIQSLGHSILSTPPEVPSPQGPIFSEEQRPSDRIQKEGQPSSNVVLEPSTSQPLPLYLEATATNLPPGTGRLKLVGLGVRTVSFLRVRVYVAAFYCDENHLERLSVAGGPDASLEKKVKELADSGVTCALRIVPVRSTDFAHLRDGFVRALQARLKLAIKSGSLANESEASFSKGIQDLKSSFPKGSVPKGEALDLVMTPALSAGQSHTRPLELTFEFRGKVFGRVESGQDSFTVARELLLAYFSERGEISTPLKKSVEENIFKK</sequence>